<gene>
    <name evidence="1" type="ORF">P4T90_01675</name>
</gene>
<dbReference type="Proteomes" id="UP001341444">
    <property type="component" value="Unassembled WGS sequence"/>
</dbReference>
<dbReference type="EMBL" id="JARMAB010000003">
    <property type="protein sequence ID" value="MED1201793.1"/>
    <property type="molecule type" value="Genomic_DNA"/>
</dbReference>
<protein>
    <submittedName>
        <fullName evidence="1">Uncharacterized protein</fullName>
    </submittedName>
</protein>
<dbReference type="RefSeq" id="WP_066268433.1">
    <property type="nucleotide sequence ID" value="NZ_JARMAB010000003.1"/>
</dbReference>
<accession>A0ABU6MDP5</accession>
<reference evidence="1 2" key="1">
    <citation type="submission" date="2023-03" db="EMBL/GenBank/DDBJ databases">
        <title>Bacillus Genome Sequencing.</title>
        <authorList>
            <person name="Dunlap C."/>
        </authorList>
    </citation>
    <scope>NUCLEOTIDE SEQUENCE [LARGE SCALE GENOMIC DNA]</scope>
    <source>
        <strain evidence="1 2">B-23453</strain>
    </source>
</reference>
<evidence type="ECO:0000313" key="1">
    <source>
        <dbReference type="EMBL" id="MED1201793.1"/>
    </source>
</evidence>
<keyword evidence="2" id="KW-1185">Reference proteome</keyword>
<sequence>MKIKRIVLPFILLAAVFLLLHSTPSLALRTHVFIMGHPITACTSGVQEGVSHVIINKEKLIQLHEKAYSLTKPPADSAGGGGLLENYLVKRDGFLYFAEYIGYE</sequence>
<evidence type="ECO:0000313" key="2">
    <source>
        <dbReference type="Proteomes" id="UP001341444"/>
    </source>
</evidence>
<comment type="caution">
    <text evidence="1">The sequence shown here is derived from an EMBL/GenBank/DDBJ whole genome shotgun (WGS) entry which is preliminary data.</text>
</comment>
<proteinExistence type="predicted"/>
<organism evidence="1 2">
    <name type="scientific">Heyndrickxia acidicola</name>
    <dbReference type="NCBI Taxonomy" id="209389"/>
    <lineage>
        <taxon>Bacteria</taxon>
        <taxon>Bacillati</taxon>
        <taxon>Bacillota</taxon>
        <taxon>Bacilli</taxon>
        <taxon>Bacillales</taxon>
        <taxon>Bacillaceae</taxon>
        <taxon>Heyndrickxia</taxon>
    </lineage>
</organism>
<name>A0ABU6MDP5_9BACI</name>